<dbReference type="InterPro" id="IPR034139">
    <property type="entry name" value="TOPRIM_OLD"/>
</dbReference>
<dbReference type="Gene3D" id="3.40.50.300">
    <property type="entry name" value="P-loop containing nucleotide triphosphate hydrolases"/>
    <property type="match status" value="1"/>
</dbReference>
<dbReference type="SUPFAM" id="SSF52540">
    <property type="entry name" value="P-loop containing nucleoside triphosphate hydrolases"/>
    <property type="match status" value="1"/>
</dbReference>
<dbReference type="EMBL" id="CP015101">
    <property type="protein sequence ID" value="ASJ05368.1"/>
    <property type="molecule type" value="Genomic_DNA"/>
</dbReference>
<dbReference type="RefSeq" id="WP_088865369.1">
    <property type="nucleotide sequence ID" value="NZ_CP015101.1"/>
</dbReference>
<evidence type="ECO:0000259" key="2">
    <source>
        <dbReference type="Pfam" id="PF20469"/>
    </source>
</evidence>
<keyword evidence="4" id="KW-1185">Reference proteome</keyword>
<sequence>MRIVGIEIENFRSLKHVTIPIDDLTILIGRNGAGKSSVLKALELFFNPNAKYSEEDFYARNTDSPIKITVTFELTNEQEINEFRGYVIEENGKRYMKVVKIMKFPPSKSNQTYHGITMGIPQFSELPSKKEDLIKKYNKLRSEFPGLPDLGENPTKKKILETLKEYEANHPEKKKPVLKDIQFFGYREVGKGKIGKFMKLIFVPAVKDVSEEAEYKRGSIITEITQMIIESHIRSNPQFNRLEKRYKKILEGMNKKGRKKENMGLFYELGHEVTQILEKFAPNTRAYIKWNNLEEFQLPLPTPEVLVNEDGFEVHVDKVGHGTQRALLFSLLQYIVKKKYEITKTEKKEITIKSNPTLFLIIEELELYQHPQRQKHLHKLFKSLAGSTFEGFNIQVMYSTHSPFLVSIDTFNNLRLLRKEGKRKSKKPKETKVYLYSQHQFMKDLEEFGIESPSRQLKKFTTTINPVINEGFFADKVVLVEGWSDKAALEVVSEYNDIDLEGNNISIIPVGGKGNILSSYLLFTGFNIPTYIIWDFDRDNDEQNKHLFNAVGYKSKRNIASSIIKKNFAVLNKNLEDVIKRDLGSKNWHIVFSKLRKDNIILGKDDLKNYAPMKRFIELWYNPTDDIKDKLIKSSGESLKTLEKIVKEIARL</sequence>
<dbReference type="PANTHER" id="PTHR43581">
    <property type="entry name" value="ATP/GTP PHOSPHATASE"/>
    <property type="match status" value="1"/>
</dbReference>
<reference evidence="3 4" key="1">
    <citation type="submission" date="2016-04" db="EMBL/GenBank/DDBJ databases">
        <title>Complete genome sequence of Thermococcus barossii type strain SHCK-94.</title>
        <authorList>
            <person name="Oger P.M."/>
        </authorList>
    </citation>
    <scope>NUCLEOTIDE SEQUENCE [LARGE SCALE GENOMIC DNA]</scope>
    <source>
        <strain evidence="3 4">SHCK-94</strain>
    </source>
</reference>
<dbReference type="Pfam" id="PF20469">
    <property type="entry name" value="OLD-like_TOPRIM"/>
    <property type="match status" value="1"/>
</dbReference>
<evidence type="ECO:0000259" key="1">
    <source>
        <dbReference type="Pfam" id="PF13175"/>
    </source>
</evidence>
<dbReference type="PANTHER" id="PTHR43581:SF4">
    <property type="entry name" value="ATP_GTP PHOSPHATASE"/>
    <property type="match status" value="1"/>
</dbReference>
<evidence type="ECO:0000313" key="4">
    <source>
        <dbReference type="Proteomes" id="UP000250272"/>
    </source>
</evidence>
<dbReference type="InterPro" id="IPR051396">
    <property type="entry name" value="Bact_Antivir_Def_Nuclease"/>
</dbReference>
<dbReference type="GeneID" id="33326778"/>
<proteinExistence type="predicted"/>
<dbReference type="KEGG" id="tbs:A3L01_08335"/>
<feature type="domain" description="Endonuclease GajA/Old nuclease/RecF-like AAA" evidence="1">
    <location>
        <begin position="1"/>
        <end position="406"/>
    </location>
</feature>
<evidence type="ECO:0000313" key="3">
    <source>
        <dbReference type="EMBL" id="ASJ05368.1"/>
    </source>
</evidence>
<accession>A0A2Z2MTQ0</accession>
<organism evidence="3 4">
    <name type="scientific">Thermococcus barossii</name>
    <dbReference type="NCBI Taxonomy" id="54077"/>
    <lineage>
        <taxon>Archaea</taxon>
        <taxon>Methanobacteriati</taxon>
        <taxon>Methanobacteriota</taxon>
        <taxon>Thermococci</taxon>
        <taxon>Thermococcales</taxon>
        <taxon>Thermococcaceae</taxon>
        <taxon>Thermococcus</taxon>
    </lineage>
</organism>
<gene>
    <name evidence="3" type="ORF">A3L01_08335</name>
</gene>
<protein>
    <submittedName>
        <fullName evidence="3">Uncharacterized protein</fullName>
    </submittedName>
</protein>
<dbReference type="CDD" id="cd01026">
    <property type="entry name" value="TOPRIM_OLD"/>
    <property type="match status" value="1"/>
</dbReference>
<feature type="domain" description="OLD protein-like TOPRIM" evidence="2">
    <location>
        <begin position="472"/>
        <end position="537"/>
    </location>
</feature>
<dbReference type="Proteomes" id="UP000250272">
    <property type="component" value="Chromosome"/>
</dbReference>
<dbReference type="InterPro" id="IPR027417">
    <property type="entry name" value="P-loop_NTPase"/>
</dbReference>
<name>A0A2Z2MTQ0_9EURY</name>
<dbReference type="InterPro" id="IPR041685">
    <property type="entry name" value="AAA_GajA/Old/RecF-like"/>
</dbReference>
<dbReference type="Pfam" id="PF13175">
    <property type="entry name" value="AAA_15"/>
    <property type="match status" value="1"/>
</dbReference>
<dbReference type="AlphaFoldDB" id="A0A2Z2MTQ0"/>